<dbReference type="EMBL" id="JARK01001678">
    <property type="protein sequence ID" value="EYB83102.1"/>
    <property type="molecule type" value="Genomic_DNA"/>
</dbReference>
<organism evidence="1 2">
    <name type="scientific">Ancylostoma ceylanicum</name>
    <dbReference type="NCBI Taxonomy" id="53326"/>
    <lineage>
        <taxon>Eukaryota</taxon>
        <taxon>Metazoa</taxon>
        <taxon>Ecdysozoa</taxon>
        <taxon>Nematoda</taxon>
        <taxon>Chromadorea</taxon>
        <taxon>Rhabditida</taxon>
        <taxon>Rhabditina</taxon>
        <taxon>Rhabditomorpha</taxon>
        <taxon>Strongyloidea</taxon>
        <taxon>Ancylostomatidae</taxon>
        <taxon>Ancylostomatinae</taxon>
        <taxon>Ancylostoma</taxon>
    </lineage>
</organism>
<reference evidence="2" key="1">
    <citation type="journal article" date="2015" name="Nat. Genet.">
        <title>The genome and transcriptome of the zoonotic hookworm Ancylostoma ceylanicum identify infection-specific gene families.</title>
        <authorList>
            <person name="Schwarz E.M."/>
            <person name="Hu Y."/>
            <person name="Antoshechkin I."/>
            <person name="Miller M.M."/>
            <person name="Sternberg P.W."/>
            <person name="Aroian R.V."/>
        </authorList>
    </citation>
    <scope>NUCLEOTIDE SEQUENCE</scope>
    <source>
        <strain evidence="2">HY135</strain>
    </source>
</reference>
<name>A0A016RYF8_9BILA</name>
<keyword evidence="2" id="KW-1185">Reference proteome</keyword>
<comment type="caution">
    <text evidence="1">The sequence shown here is derived from an EMBL/GenBank/DDBJ whole genome shotgun (WGS) entry which is preliminary data.</text>
</comment>
<protein>
    <submittedName>
        <fullName evidence="1">Uncharacterized protein</fullName>
    </submittedName>
</protein>
<proteinExistence type="predicted"/>
<evidence type="ECO:0000313" key="2">
    <source>
        <dbReference type="Proteomes" id="UP000024635"/>
    </source>
</evidence>
<evidence type="ECO:0000313" key="1">
    <source>
        <dbReference type="EMBL" id="EYB83102.1"/>
    </source>
</evidence>
<dbReference type="Proteomes" id="UP000024635">
    <property type="component" value="Unassembled WGS sequence"/>
</dbReference>
<dbReference type="AlphaFoldDB" id="A0A016RYF8"/>
<sequence length="68" mass="7824">MFVVLLFASCSFFLTRIARFTSHFFSMMLGFSFIKGFFLQVHTCVPKCRYAPITQRLLSMWPTGTDSG</sequence>
<gene>
    <name evidence="1" type="primary">Acey_s0342.g3017</name>
    <name evidence="1" type="ORF">Y032_0342g3017</name>
</gene>
<accession>A0A016RYF8</accession>